<protein>
    <recommendedName>
        <fullName evidence="3">Aspartate-semialdehyde dehydrogenase</fullName>
    </recommendedName>
</protein>
<dbReference type="Proteomes" id="UP001342418">
    <property type="component" value="Chromosome"/>
</dbReference>
<name>A0ABY5MHR3_9HYPH</name>
<dbReference type="InterPro" id="IPR009354">
    <property type="entry name" value="Usg"/>
</dbReference>
<evidence type="ECO:0000313" key="1">
    <source>
        <dbReference type="EMBL" id="UUP17535.1"/>
    </source>
</evidence>
<accession>A0ABY5MHR3</accession>
<evidence type="ECO:0000313" key="2">
    <source>
        <dbReference type="Proteomes" id="UP001342418"/>
    </source>
</evidence>
<organism evidence="1 2">
    <name type="scientific">Nitratireductor thuwali</name>
    <dbReference type="NCBI Taxonomy" id="2267699"/>
    <lineage>
        <taxon>Bacteria</taxon>
        <taxon>Pseudomonadati</taxon>
        <taxon>Pseudomonadota</taxon>
        <taxon>Alphaproteobacteria</taxon>
        <taxon>Hyphomicrobiales</taxon>
        <taxon>Phyllobacteriaceae</taxon>
        <taxon>Nitratireductor</taxon>
    </lineage>
</organism>
<dbReference type="EMBL" id="CP030941">
    <property type="protein sequence ID" value="UUP17535.1"/>
    <property type="molecule type" value="Genomic_DNA"/>
</dbReference>
<evidence type="ECO:0008006" key="3">
    <source>
        <dbReference type="Google" id="ProtNLM"/>
    </source>
</evidence>
<dbReference type="Pfam" id="PF06233">
    <property type="entry name" value="Usg"/>
    <property type="match status" value="1"/>
</dbReference>
<gene>
    <name evidence="1" type="ORF">NTH_02004</name>
</gene>
<proteinExistence type="predicted"/>
<reference evidence="1 2" key="1">
    <citation type="submission" date="2018-07" db="EMBL/GenBank/DDBJ databases">
        <title>Genome sequence of Nitratireductor thuwali#1536.</title>
        <authorList>
            <person name="Michoud G."/>
            <person name="Merlino G."/>
            <person name="Sefrji F.O."/>
            <person name="Daffonchio D."/>
        </authorList>
    </citation>
    <scope>NUCLEOTIDE SEQUENCE [LARGE SCALE GENOMIC DNA]</scope>
    <source>
        <strain evidence="2">Nit1536</strain>
    </source>
</reference>
<keyword evidence="2" id="KW-1185">Reference proteome</keyword>
<sequence length="101" mass="12090">MAMFNESERESMRPHADMEMMLKGYGLTTAHFLYHLPDHPHLLQTFIWQQYDLAPKFPALYGFIEFWKEKLDGPLHSVTYTHRELVSEREWRNVTGELVLH</sequence>